<feature type="compositionally biased region" description="Acidic residues" evidence="1">
    <location>
        <begin position="39"/>
        <end position="56"/>
    </location>
</feature>
<organism evidence="2 3">
    <name type="scientific">Catenaria anguillulae PL171</name>
    <dbReference type="NCBI Taxonomy" id="765915"/>
    <lineage>
        <taxon>Eukaryota</taxon>
        <taxon>Fungi</taxon>
        <taxon>Fungi incertae sedis</taxon>
        <taxon>Blastocladiomycota</taxon>
        <taxon>Blastocladiomycetes</taxon>
        <taxon>Blastocladiales</taxon>
        <taxon>Catenariaceae</taxon>
        <taxon>Catenaria</taxon>
    </lineage>
</organism>
<evidence type="ECO:0000256" key="1">
    <source>
        <dbReference type="SAM" id="MobiDB-lite"/>
    </source>
</evidence>
<dbReference type="Proteomes" id="UP000193411">
    <property type="component" value="Unassembled WGS sequence"/>
</dbReference>
<dbReference type="AlphaFoldDB" id="A0A1Y2H5Q5"/>
<feature type="compositionally biased region" description="Pro residues" evidence="1">
    <location>
        <begin position="15"/>
        <end position="24"/>
    </location>
</feature>
<keyword evidence="3" id="KW-1185">Reference proteome</keyword>
<proteinExistence type="predicted"/>
<evidence type="ECO:0000313" key="3">
    <source>
        <dbReference type="Proteomes" id="UP000193411"/>
    </source>
</evidence>
<comment type="caution">
    <text evidence="2">The sequence shown here is derived from an EMBL/GenBank/DDBJ whole genome shotgun (WGS) entry which is preliminary data.</text>
</comment>
<feature type="region of interest" description="Disordered" evidence="1">
    <location>
        <begin position="1"/>
        <end position="63"/>
    </location>
</feature>
<protein>
    <submittedName>
        <fullName evidence="2">Uncharacterized protein</fullName>
    </submittedName>
</protein>
<feature type="compositionally biased region" description="Low complexity" evidence="1">
    <location>
        <begin position="1"/>
        <end position="14"/>
    </location>
</feature>
<name>A0A1Y2H5Q5_9FUNG</name>
<dbReference type="EMBL" id="MCFL01000121">
    <property type="protein sequence ID" value="ORZ29906.1"/>
    <property type="molecule type" value="Genomic_DNA"/>
</dbReference>
<gene>
    <name evidence="2" type="ORF">BCR44DRAFT_1504777</name>
</gene>
<accession>A0A1Y2H5Q5</accession>
<reference evidence="2 3" key="1">
    <citation type="submission" date="2016-07" db="EMBL/GenBank/DDBJ databases">
        <title>Pervasive Adenine N6-methylation of Active Genes in Fungi.</title>
        <authorList>
            <consortium name="DOE Joint Genome Institute"/>
            <person name="Mondo S.J."/>
            <person name="Dannebaum R.O."/>
            <person name="Kuo R.C."/>
            <person name="Labutti K."/>
            <person name="Haridas S."/>
            <person name="Kuo A."/>
            <person name="Salamov A."/>
            <person name="Ahrendt S.R."/>
            <person name="Lipzen A."/>
            <person name="Sullivan W."/>
            <person name="Andreopoulos W.B."/>
            <person name="Clum A."/>
            <person name="Lindquist E."/>
            <person name="Daum C."/>
            <person name="Ramamoorthy G.K."/>
            <person name="Gryganskyi A."/>
            <person name="Culley D."/>
            <person name="Magnuson J.K."/>
            <person name="James T.Y."/>
            <person name="O'Malley M.A."/>
            <person name="Stajich J.E."/>
            <person name="Spatafora J.W."/>
            <person name="Visel A."/>
            <person name="Grigoriev I.V."/>
        </authorList>
    </citation>
    <scope>NUCLEOTIDE SEQUENCE [LARGE SCALE GENOMIC DNA]</scope>
    <source>
        <strain evidence="2 3">PL171</strain>
    </source>
</reference>
<feature type="compositionally biased region" description="Low complexity" evidence="1">
    <location>
        <begin position="25"/>
        <end position="35"/>
    </location>
</feature>
<evidence type="ECO:0000313" key="2">
    <source>
        <dbReference type="EMBL" id="ORZ29906.1"/>
    </source>
</evidence>
<sequence length="392" mass="43811">MACTPASASASSRRGPPPTTPVPGPSSRSSPSASRDATEDQQDCDGPSDNDADSDGSTDLSATTASFTDLQPVKIKFIATLKKYVGDRSATPLPDSYCESPNPEAVAQFAWNTYNRHIKALAAKDDEGNWTLDETKPNRDWDNNIDDYIHVYLGNHKHVFAREASRGTETFTVTKWKGWAKKDEIILELSIHMYGTSLKSKADFEAFHAQIAGGLTATTRGGAPTTSVINDIACRLKEAHSDYLFAHDIIWKVWAVWVMEEHDALDVNEAIQQPPPLEILQLTQPIKEPTRSIIEALRHVSSLSRDTIEGICSPLNHIRDEFARVRNAQEALCRATNELAHRFEALELVLATESRIQDHWENVIDNLEGFAGWRAVVRRQEDIDHRDLCRRR</sequence>